<dbReference type="InterPro" id="IPR052895">
    <property type="entry name" value="HetReg/Transcr_Mod"/>
</dbReference>
<dbReference type="EMBL" id="WIGM01001053">
    <property type="protein sequence ID" value="KAF6805907.1"/>
    <property type="molecule type" value="Genomic_DNA"/>
</dbReference>
<dbReference type="PANTHER" id="PTHR24148">
    <property type="entry name" value="ANKYRIN REPEAT DOMAIN-CONTAINING PROTEIN 39 HOMOLOG-RELATED"/>
    <property type="match status" value="1"/>
</dbReference>
<protein>
    <submittedName>
        <fullName evidence="3">Heterokaryon incompatibility protein het-6-like protein</fullName>
    </submittedName>
</protein>
<comment type="caution">
    <text evidence="3">The sequence shown here is derived from an EMBL/GenBank/DDBJ whole genome shotgun (WGS) entry which is preliminary data.</text>
</comment>
<feature type="domain" description="Heterokaryon incompatibility" evidence="2">
    <location>
        <begin position="138"/>
        <end position="291"/>
    </location>
</feature>
<keyword evidence="4" id="KW-1185">Reference proteome</keyword>
<feature type="compositionally biased region" description="Polar residues" evidence="1">
    <location>
        <begin position="78"/>
        <end position="91"/>
    </location>
</feature>
<dbReference type="OrthoDB" id="2157530at2759"/>
<evidence type="ECO:0000256" key="1">
    <source>
        <dbReference type="SAM" id="MobiDB-lite"/>
    </source>
</evidence>
<proteinExistence type="predicted"/>
<evidence type="ECO:0000313" key="4">
    <source>
        <dbReference type="Proteomes" id="UP000639643"/>
    </source>
</evidence>
<reference evidence="3" key="1">
    <citation type="journal article" date="2020" name="Phytopathology">
        <title>Genome Sequence Resources of Colletotrichum truncatum, C. plurivorum, C. musicola, and C. sojae: Four Species Pathogenic to Soybean (Glycine max).</title>
        <authorList>
            <person name="Rogerio F."/>
            <person name="Boufleur T.R."/>
            <person name="Ciampi-Guillardi M."/>
            <person name="Sukno S.A."/>
            <person name="Thon M.R."/>
            <person name="Massola Junior N.S."/>
            <person name="Baroncelli R."/>
        </authorList>
    </citation>
    <scope>NUCLEOTIDE SEQUENCE</scope>
    <source>
        <strain evidence="3">LFN0074</strain>
    </source>
</reference>
<evidence type="ECO:0000313" key="3">
    <source>
        <dbReference type="EMBL" id="KAF6805907.1"/>
    </source>
</evidence>
<feature type="region of interest" description="Disordered" evidence="1">
    <location>
        <begin position="76"/>
        <end position="98"/>
    </location>
</feature>
<dbReference type="Pfam" id="PF06985">
    <property type="entry name" value="HET"/>
    <property type="match status" value="1"/>
</dbReference>
<evidence type="ECO:0000259" key="2">
    <source>
        <dbReference type="Pfam" id="PF06985"/>
    </source>
</evidence>
<organism evidence="3 4">
    <name type="scientific">Colletotrichum musicola</name>
    <dbReference type="NCBI Taxonomy" id="2175873"/>
    <lineage>
        <taxon>Eukaryota</taxon>
        <taxon>Fungi</taxon>
        <taxon>Dikarya</taxon>
        <taxon>Ascomycota</taxon>
        <taxon>Pezizomycotina</taxon>
        <taxon>Sordariomycetes</taxon>
        <taxon>Hypocreomycetidae</taxon>
        <taxon>Glomerellales</taxon>
        <taxon>Glomerellaceae</taxon>
        <taxon>Colletotrichum</taxon>
        <taxon>Colletotrichum orchidearum species complex</taxon>
    </lineage>
</organism>
<dbReference type="Proteomes" id="UP000639643">
    <property type="component" value="Unassembled WGS sequence"/>
</dbReference>
<dbReference type="InterPro" id="IPR010730">
    <property type="entry name" value="HET"/>
</dbReference>
<sequence length="1054" mass="119289">MSRWHRPSCARPVIVVEQERPSCKTCNQTPDLEGLLKAQAGDTSSTLVLPPDEPPGQLGLWWPPCVPYGNKGKRLDAQSASIPGGSTSPPQNAKGHSVYPSRLQKDEFRVLCLSPVRDVDYPVHVDLETYADEQHAEYETVSYTWGGEEGDSASCRPVYVGEHWDVLWQTRNCWEMLRYLRPRRGVRIVWVDAICINQNDLEERQQQVAKMGLIYERTFRVVVYLGPDVTPPTSTSSPHPRRHYLHEHDSLAVKPRLPPPSAGSSASPTLDLKLSGLFEREYFRRLWIIQELIMSRNITLRIGDVEFTVDREVNFRTASPSNHALPWLQFVTQRFIGGAGGNDLLSAVDLTRQSRASDPRDKIFGLLGLVRSSGRDAVAPAYSISFRHLLLGYFAYCLLVQKDIRVIANAAGLGAAVGMPSWALAIPDGGGAAPLTIPSLSGRRPNDLYEMDDFVDAYMEHHHGGGEMPVRPDHPLGRSAARQWSAREVGYTCTKLGFDWEAWPDGDSCAERTRQTSEEAECWHSGAWMDSSTGCVNLSSVHILSFDDLNLSKARVFQHGKVLTYVFPAGPSTLYLHTADAIFDDVNKPSGNQLFALCDASRPDDDSSNFFGSRLCVLRRLEEADGAEGAFRMVSAAVDVCFHVPRQPSRSYDLFSVPDLPVVLMWNIFRWRKKLIFPRDSELSVSLPLVRNDELQAELLPDWRIGWKVAPPLVRDGELFIPDRRSRLKSQDPASNREVLTAEALSRTLFSLLDSLRREWITSWGSGAPDRHQAGRYFTYNTVDYFRYPWPMLAMPGVSDPGKFFRVLQAVLDAERSESAAGFFAVYFDMLRAFEPRALGWNDQRGLEAYGLWVQDEAVLPLVELKFEPHQFEVLEAVLDFIMEDVEDEMSIHKEAGVGKPADGRAYPRRRQGCIPRMEPVYRPFLRIGWKETPTAVSDDGRKMVDKPWIGDEDGIYAFIRQSWTHLDKTIREHRGQTIWVAFDLLSFTMWAQAHPCMTVLRGLSRFCRDGEDEMTRLLRVPEEEDKKIVVPSWPNDIIEDFAMSIERLSVRIT</sequence>
<name>A0A8H6MR04_9PEZI</name>
<gene>
    <name evidence="3" type="ORF">CMUS01_14508</name>
</gene>
<dbReference type="AlphaFoldDB" id="A0A8H6MR04"/>
<accession>A0A8H6MR04</accession>
<dbReference type="PANTHER" id="PTHR24148:SF81">
    <property type="entry name" value="HETEROKARYON INCOMPATIBILITY DOMAIN-CONTAINING PROTEIN"/>
    <property type="match status" value="1"/>
</dbReference>